<dbReference type="PROSITE" id="PS50995">
    <property type="entry name" value="HTH_MARR_2"/>
    <property type="match status" value="1"/>
</dbReference>
<organism evidence="2 3">
    <name type="scientific">Thalassovita litoralis</name>
    <dbReference type="NCBI Taxonomy" id="1010611"/>
    <lineage>
        <taxon>Bacteria</taxon>
        <taxon>Pseudomonadati</taxon>
        <taxon>Pseudomonadota</taxon>
        <taxon>Alphaproteobacteria</taxon>
        <taxon>Rhodobacterales</taxon>
        <taxon>Roseobacteraceae</taxon>
        <taxon>Thalassovita</taxon>
    </lineage>
</organism>
<name>A0A521FK23_9RHOB</name>
<dbReference type="SUPFAM" id="SSF46785">
    <property type="entry name" value="Winged helix' DNA-binding domain"/>
    <property type="match status" value="1"/>
</dbReference>
<evidence type="ECO:0000313" key="3">
    <source>
        <dbReference type="Proteomes" id="UP000316030"/>
    </source>
</evidence>
<reference evidence="2 3" key="1">
    <citation type="submission" date="2017-05" db="EMBL/GenBank/DDBJ databases">
        <authorList>
            <person name="Varghese N."/>
            <person name="Submissions S."/>
        </authorList>
    </citation>
    <scope>NUCLEOTIDE SEQUENCE [LARGE SCALE GENOMIC DNA]</scope>
    <source>
        <strain evidence="2 3">DSM 29506</strain>
    </source>
</reference>
<dbReference type="InterPro" id="IPR039422">
    <property type="entry name" value="MarR/SlyA-like"/>
</dbReference>
<dbReference type="InterPro" id="IPR000835">
    <property type="entry name" value="HTH_MarR-typ"/>
</dbReference>
<dbReference type="Gene3D" id="1.10.10.10">
    <property type="entry name" value="Winged helix-like DNA-binding domain superfamily/Winged helix DNA-binding domain"/>
    <property type="match status" value="1"/>
</dbReference>
<dbReference type="GO" id="GO:0006950">
    <property type="term" value="P:response to stress"/>
    <property type="evidence" value="ECO:0007669"/>
    <property type="project" value="TreeGrafter"/>
</dbReference>
<keyword evidence="3" id="KW-1185">Reference proteome</keyword>
<protein>
    <submittedName>
        <fullName evidence="2">Transcriptional regulator, MarR family</fullName>
    </submittedName>
</protein>
<gene>
    <name evidence="2" type="ORF">SAMN06265173_13233</name>
</gene>
<accession>A0A521FK23</accession>
<dbReference type="Proteomes" id="UP000316030">
    <property type="component" value="Unassembled WGS sequence"/>
</dbReference>
<dbReference type="Pfam" id="PF12802">
    <property type="entry name" value="MarR_2"/>
    <property type="match status" value="1"/>
</dbReference>
<dbReference type="PANTHER" id="PTHR33164:SF95">
    <property type="entry name" value="TRANSCRIPTIONAL REGULATOR"/>
    <property type="match status" value="1"/>
</dbReference>
<dbReference type="InterPro" id="IPR036388">
    <property type="entry name" value="WH-like_DNA-bd_sf"/>
</dbReference>
<dbReference type="PRINTS" id="PR00598">
    <property type="entry name" value="HTHMARR"/>
</dbReference>
<evidence type="ECO:0000313" key="2">
    <source>
        <dbReference type="EMBL" id="SMO96469.1"/>
    </source>
</evidence>
<sequence length="155" mass="17261">MNDLYRMAGHLIRRLNQISISVFTEKMKDAGFDLTPVQFGALAALQTHPDVDQATLAGLIAHDRVTMGAVLDRLQNKGLVERKISPRDRRARVISLTDQGKQVLETVTPIVWALQDEILTGLNPQEQTELLRLMRKAADAGNARSRAPLQSPQQK</sequence>
<dbReference type="RefSeq" id="WP_235891515.1">
    <property type="nucleotide sequence ID" value="NZ_FXTO01000032.1"/>
</dbReference>
<dbReference type="InterPro" id="IPR036390">
    <property type="entry name" value="WH_DNA-bd_sf"/>
</dbReference>
<dbReference type="GO" id="GO:0003700">
    <property type="term" value="F:DNA-binding transcription factor activity"/>
    <property type="evidence" value="ECO:0007669"/>
    <property type="project" value="InterPro"/>
</dbReference>
<dbReference type="AlphaFoldDB" id="A0A521FK23"/>
<evidence type="ECO:0000259" key="1">
    <source>
        <dbReference type="PROSITE" id="PS50995"/>
    </source>
</evidence>
<feature type="domain" description="HTH marR-type" evidence="1">
    <location>
        <begin position="1"/>
        <end position="139"/>
    </location>
</feature>
<dbReference type="EMBL" id="FXTO01000032">
    <property type="protein sequence ID" value="SMO96469.1"/>
    <property type="molecule type" value="Genomic_DNA"/>
</dbReference>
<dbReference type="PANTHER" id="PTHR33164">
    <property type="entry name" value="TRANSCRIPTIONAL REGULATOR, MARR FAMILY"/>
    <property type="match status" value="1"/>
</dbReference>
<dbReference type="SMART" id="SM00347">
    <property type="entry name" value="HTH_MARR"/>
    <property type="match status" value="1"/>
</dbReference>
<proteinExistence type="predicted"/>